<dbReference type="InterPro" id="IPR013786">
    <property type="entry name" value="AcylCoA_DH/ox_N"/>
</dbReference>
<dbReference type="PANTHER" id="PTHR43292:SF3">
    <property type="entry name" value="ACYL-COA DEHYDROGENASE FADE29"/>
    <property type="match status" value="1"/>
</dbReference>
<dbReference type="InterPro" id="IPR046373">
    <property type="entry name" value="Acyl-CoA_Oxase/DH_mid-dom_sf"/>
</dbReference>
<dbReference type="GO" id="GO:0005886">
    <property type="term" value="C:plasma membrane"/>
    <property type="evidence" value="ECO:0007669"/>
    <property type="project" value="TreeGrafter"/>
</dbReference>
<protein>
    <submittedName>
        <fullName evidence="3">Acyl-CoA dehydrogenase</fullName>
    </submittedName>
</protein>
<name>H1SIT5_9BURK</name>
<dbReference type="GO" id="GO:0050660">
    <property type="term" value="F:flavin adenine dinucleotide binding"/>
    <property type="evidence" value="ECO:0007669"/>
    <property type="project" value="InterPro"/>
</dbReference>
<reference evidence="3 4" key="1">
    <citation type="journal article" date="2012" name="J. Bacteriol.">
        <title>De Novo Genome Project of Cupriavidus basilensis OR16.</title>
        <authorList>
            <person name="Cserhati M."/>
            <person name="Kriszt B."/>
            <person name="Szoboszlay S."/>
            <person name="Toth A."/>
            <person name="Szabo I."/>
            <person name="Tancsics A."/>
            <person name="Nagy I."/>
            <person name="Horvath B."/>
            <person name="Nagy I."/>
            <person name="Kukolya J."/>
        </authorList>
    </citation>
    <scope>NUCLEOTIDE SEQUENCE [LARGE SCALE GENOMIC DNA]</scope>
    <source>
        <strain evidence="3 4">OR16</strain>
    </source>
</reference>
<dbReference type="SUPFAM" id="SSF56645">
    <property type="entry name" value="Acyl-CoA dehydrogenase NM domain-like"/>
    <property type="match status" value="1"/>
</dbReference>
<dbReference type="InterPro" id="IPR009100">
    <property type="entry name" value="AcylCoA_DH/oxidase_NM_dom_sf"/>
</dbReference>
<dbReference type="InterPro" id="IPR052161">
    <property type="entry name" value="Mycobact_Acyl-CoA_DH"/>
</dbReference>
<feature type="domain" description="Acyl-CoA dehydrogenase/oxidase N-terminal" evidence="2">
    <location>
        <begin position="5"/>
        <end position="76"/>
    </location>
</feature>
<dbReference type="AlphaFoldDB" id="H1SIT5"/>
<evidence type="ECO:0000313" key="3">
    <source>
        <dbReference type="EMBL" id="EHP37568.1"/>
    </source>
</evidence>
<dbReference type="Proteomes" id="UP000005808">
    <property type="component" value="Unassembled WGS sequence"/>
</dbReference>
<organism evidence="3 4">
    <name type="scientific">Cupriavidus basilensis OR16</name>
    <dbReference type="NCBI Taxonomy" id="1127483"/>
    <lineage>
        <taxon>Bacteria</taxon>
        <taxon>Pseudomonadati</taxon>
        <taxon>Pseudomonadota</taxon>
        <taxon>Betaproteobacteria</taxon>
        <taxon>Burkholderiales</taxon>
        <taxon>Burkholderiaceae</taxon>
        <taxon>Cupriavidus</taxon>
    </lineage>
</organism>
<sequence length="117" mass="13078">MRWHKLLAGRGWSAPHWPVQYGGTGWNATQRHIWDEENARVGAPGVLPFGVAMVAPVIMKYGSEAQKNYYLPRILDCTDWWCQGYSEPGSGSDLASLKTRAELTSDGKHYIVNGQKT</sequence>
<gene>
    <name evidence="3" type="ORF">OR16_42094</name>
</gene>
<dbReference type="Gene3D" id="1.10.540.10">
    <property type="entry name" value="Acyl-CoA dehydrogenase/oxidase, N-terminal domain"/>
    <property type="match status" value="1"/>
</dbReference>
<dbReference type="GO" id="GO:0016627">
    <property type="term" value="F:oxidoreductase activity, acting on the CH-CH group of donors"/>
    <property type="evidence" value="ECO:0007669"/>
    <property type="project" value="InterPro"/>
</dbReference>
<dbReference type="EMBL" id="AHJE01000256">
    <property type="protein sequence ID" value="EHP37568.1"/>
    <property type="molecule type" value="Genomic_DNA"/>
</dbReference>
<proteinExistence type="predicted"/>
<dbReference type="InterPro" id="IPR037069">
    <property type="entry name" value="AcylCoA_DH/ox_N_sf"/>
</dbReference>
<evidence type="ECO:0000256" key="1">
    <source>
        <dbReference type="ARBA" id="ARBA00023002"/>
    </source>
</evidence>
<dbReference type="Gene3D" id="2.40.110.10">
    <property type="entry name" value="Butyryl-CoA Dehydrogenase, subunit A, domain 2"/>
    <property type="match status" value="1"/>
</dbReference>
<dbReference type="Pfam" id="PF02771">
    <property type="entry name" value="Acyl-CoA_dh_N"/>
    <property type="match status" value="1"/>
</dbReference>
<evidence type="ECO:0000313" key="4">
    <source>
        <dbReference type="Proteomes" id="UP000005808"/>
    </source>
</evidence>
<accession>H1SIT5</accession>
<keyword evidence="1" id="KW-0560">Oxidoreductase</keyword>
<feature type="non-terminal residue" evidence="3">
    <location>
        <position position="117"/>
    </location>
</feature>
<dbReference type="PANTHER" id="PTHR43292">
    <property type="entry name" value="ACYL-COA DEHYDROGENASE"/>
    <property type="match status" value="1"/>
</dbReference>
<evidence type="ECO:0000259" key="2">
    <source>
        <dbReference type="Pfam" id="PF02771"/>
    </source>
</evidence>
<comment type="caution">
    <text evidence="3">The sequence shown here is derived from an EMBL/GenBank/DDBJ whole genome shotgun (WGS) entry which is preliminary data.</text>
</comment>